<feature type="region of interest" description="Disordered" evidence="1">
    <location>
        <begin position="565"/>
        <end position="593"/>
    </location>
</feature>
<sequence>MSATLKSFDLNDDSIPFRKIRSPKLRNLNRRDQNDSDFNGNGHYEEDIEFDDTRMDIDNMKPNSSFNDENMSDNRRSGHDSFQSHDYVMRDTTTKVPLKDSPHTNKASTPDMLDKINKYRSKNGTPLKLPPLTSSQFSNSDNESHSIPIEEKAEDSLIKRRKLISDDNKFSPGRTQGSLKKTARDSSNGHIVASPTKTTNRPMNEAIITPPSNLKVRPFIFGSASRTSPSASVSRKGSPEEHRKTQVSTSRHDEDIEFDSSDVDGEDGDGATRSRLLSSTTRFNPSNSNQVPKPSSGISQHTHTSNHNKDDNIESRHEQQISHANPTFESKIKDIQNTSNKETNQTEKYGDISRAEILEKINSTINSLMEKDKLESSPSKINVEDVLPQNIDKEMMQAESSDESPEEIMNELDSFFSGNKSNTVNQGSADFNHRSPSKFSISNNDQGPISNGQPSKATPIRTHYSRLSGKYARQIMNRRKSENASDNVYPDMPVLQGSNNMASGSEWPTSKWLKLNKILQSGKIAKKDIINSEVLIQKLGCASRRELKQRIEFLVQFNESRKISRPKKRAISNARKNNLGSKSSKSEKRFQII</sequence>
<proteinExistence type="predicted"/>
<evidence type="ECO:0000313" key="2">
    <source>
        <dbReference type="EMBL" id="CAG86888.2"/>
    </source>
</evidence>
<gene>
    <name evidence="2" type="ordered locus">DEHA2D06578g</name>
</gene>
<dbReference type="HOGENOM" id="CLU_466905_0_0_1"/>
<feature type="compositionally biased region" description="Basic and acidic residues" evidence="1">
    <location>
        <begin position="72"/>
        <end position="103"/>
    </location>
</feature>
<feature type="region of interest" description="Disordered" evidence="1">
    <location>
        <begin position="1"/>
        <end position="348"/>
    </location>
</feature>
<dbReference type="InParanoid" id="Q6BSS6"/>
<feature type="compositionally biased region" description="Polar residues" evidence="1">
    <location>
        <begin position="437"/>
        <end position="456"/>
    </location>
</feature>
<feature type="compositionally biased region" description="Basic and acidic residues" evidence="1">
    <location>
        <begin position="307"/>
        <end position="320"/>
    </location>
</feature>
<dbReference type="Proteomes" id="UP000000599">
    <property type="component" value="Chromosome D"/>
</dbReference>
<accession>Q6BSS6</accession>
<protein>
    <submittedName>
        <fullName evidence="2">DEHA2D06578p</fullName>
    </submittedName>
</protein>
<feature type="compositionally biased region" description="Basic and acidic residues" evidence="1">
    <location>
        <begin position="584"/>
        <end position="593"/>
    </location>
</feature>
<feature type="compositionally biased region" description="Acidic residues" evidence="1">
    <location>
        <begin position="255"/>
        <end position="269"/>
    </location>
</feature>
<feature type="compositionally biased region" description="Basic and acidic residues" evidence="1">
    <location>
        <begin position="142"/>
        <end position="169"/>
    </location>
</feature>
<evidence type="ECO:0000256" key="1">
    <source>
        <dbReference type="SAM" id="MobiDB-lite"/>
    </source>
</evidence>
<feature type="compositionally biased region" description="Polar residues" evidence="1">
    <location>
        <begin position="574"/>
        <end position="583"/>
    </location>
</feature>
<dbReference type="GeneID" id="2901564"/>
<dbReference type="RefSeq" id="XP_458744.2">
    <property type="nucleotide sequence ID" value="XM_458744.1"/>
</dbReference>
<feature type="compositionally biased region" description="Basic and acidic residues" evidence="1">
    <location>
        <begin position="237"/>
        <end position="254"/>
    </location>
</feature>
<reference evidence="2 3" key="1">
    <citation type="journal article" date="2004" name="Nature">
        <title>Genome evolution in yeasts.</title>
        <authorList>
            <consortium name="Genolevures"/>
            <person name="Dujon B."/>
            <person name="Sherman D."/>
            <person name="Fischer G."/>
            <person name="Durrens P."/>
            <person name="Casaregola S."/>
            <person name="Lafontaine I."/>
            <person name="de Montigny J."/>
            <person name="Marck C."/>
            <person name="Neuveglise C."/>
            <person name="Talla E."/>
            <person name="Goffard N."/>
            <person name="Frangeul L."/>
            <person name="Aigle M."/>
            <person name="Anthouard V."/>
            <person name="Babour A."/>
            <person name="Barbe V."/>
            <person name="Barnay S."/>
            <person name="Blanchin S."/>
            <person name="Beckerich J.M."/>
            <person name="Beyne E."/>
            <person name="Bleykasten C."/>
            <person name="Boisrame A."/>
            <person name="Boyer J."/>
            <person name="Cattolico L."/>
            <person name="Confanioleri F."/>
            <person name="de Daruvar A."/>
            <person name="Despons L."/>
            <person name="Fabre E."/>
            <person name="Fairhead C."/>
            <person name="Ferry-Dumazet H."/>
            <person name="Groppi A."/>
            <person name="Hantraye F."/>
            <person name="Hennequin C."/>
            <person name="Jauniaux N."/>
            <person name="Joyet P."/>
            <person name="Kachouri R."/>
            <person name="Kerrest A."/>
            <person name="Koszul R."/>
            <person name="Lemaire M."/>
            <person name="Lesur I."/>
            <person name="Ma L."/>
            <person name="Muller H."/>
            <person name="Nicaud J.M."/>
            <person name="Nikolski M."/>
            <person name="Oztas S."/>
            <person name="Ozier-Kalogeropoulos O."/>
            <person name="Pellenz S."/>
            <person name="Potier S."/>
            <person name="Richard G.F."/>
            <person name="Straub M.L."/>
            <person name="Suleau A."/>
            <person name="Swennene D."/>
            <person name="Tekaia F."/>
            <person name="Wesolowski-Louvel M."/>
            <person name="Westhof E."/>
            <person name="Wirth B."/>
            <person name="Zeniou-Meyer M."/>
            <person name="Zivanovic I."/>
            <person name="Bolotin-Fukuhara M."/>
            <person name="Thierry A."/>
            <person name="Bouchier C."/>
            <person name="Caudron B."/>
            <person name="Scarpelli C."/>
            <person name="Gaillardin C."/>
            <person name="Weissenbach J."/>
            <person name="Wincker P."/>
            <person name="Souciet J.L."/>
        </authorList>
    </citation>
    <scope>NUCLEOTIDE SEQUENCE [LARGE SCALE GENOMIC DNA]</scope>
    <source>
        <strain evidence="3">ATCC 36239 / CBS 767 / BCRC 21394 / JCM 1990 / NBRC 0083 / IGC 2968</strain>
    </source>
</reference>
<dbReference type="OMA" id="MDSEHES"/>
<feature type="compositionally biased region" description="Polar residues" evidence="1">
    <location>
        <begin position="275"/>
        <end position="305"/>
    </location>
</feature>
<evidence type="ECO:0000313" key="3">
    <source>
        <dbReference type="Proteomes" id="UP000000599"/>
    </source>
</evidence>
<dbReference type="VEuPathDB" id="FungiDB:DEHA2D06578g"/>
<dbReference type="KEGG" id="dha:DEHA2D06578g"/>
<feature type="region of interest" description="Disordered" evidence="1">
    <location>
        <begin position="430"/>
        <end position="459"/>
    </location>
</feature>
<keyword evidence="3" id="KW-1185">Reference proteome</keyword>
<dbReference type="OrthoDB" id="4086732at2759"/>
<name>Q6BSS6_DEBHA</name>
<organism evidence="2 3">
    <name type="scientific">Debaryomyces hansenii (strain ATCC 36239 / CBS 767 / BCRC 21394 / JCM 1990 / NBRC 0083 / IGC 2968)</name>
    <name type="common">Yeast</name>
    <name type="synonym">Torulaspora hansenii</name>
    <dbReference type="NCBI Taxonomy" id="284592"/>
    <lineage>
        <taxon>Eukaryota</taxon>
        <taxon>Fungi</taxon>
        <taxon>Dikarya</taxon>
        <taxon>Ascomycota</taxon>
        <taxon>Saccharomycotina</taxon>
        <taxon>Pichiomycetes</taxon>
        <taxon>Debaryomycetaceae</taxon>
        <taxon>Debaryomyces</taxon>
    </lineage>
</organism>
<feature type="compositionally biased region" description="Polar residues" evidence="1">
    <location>
        <begin position="173"/>
        <end position="202"/>
    </location>
</feature>
<dbReference type="EMBL" id="CR382136">
    <property type="protein sequence ID" value="CAG86888.2"/>
    <property type="molecule type" value="Genomic_DNA"/>
</dbReference>
<feature type="compositionally biased region" description="Polar residues" evidence="1">
    <location>
        <begin position="132"/>
        <end position="141"/>
    </location>
</feature>
<dbReference type="eggNOG" id="ENOG502RQAX">
    <property type="taxonomic scope" value="Eukaryota"/>
</dbReference>
<feature type="compositionally biased region" description="Basic residues" evidence="1">
    <location>
        <begin position="18"/>
        <end position="28"/>
    </location>
</feature>
<feature type="compositionally biased region" description="Low complexity" evidence="1">
    <location>
        <begin position="223"/>
        <end position="235"/>
    </location>
</feature>
<dbReference type="AlphaFoldDB" id="Q6BSS6"/>